<dbReference type="InterPro" id="IPR001576">
    <property type="entry name" value="Phosphoglycerate_kinase"/>
</dbReference>
<dbReference type="FunFam" id="3.40.50.1260:FF:000003">
    <property type="entry name" value="Phosphoglycerate kinase"/>
    <property type="match status" value="1"/>
</dbReference>
<evidence type="ECO:0000256" key="10">
    <source>
        <dbReference type="ARBA" id="ARBA00022842"/>
    </source>
</evidence>
<keyword evidence="6 11" id="KW-0808">Transferase</keyword>
<gene>
    <name evidence="13" type="ORF">Gasu_00270</name>
</gene>
<dbReference type="PANTHER" id="PTHR11406:SF23">
    <property type="entry name" value="PHOSPHOGLYCERATE KINASE 1, CHLOROPLASTIC-RELATED"/>
    <property type="match status" value="1"/>
</dbReference>
<dbReference type="InterPro" id="IPR015824">
    <property type="entry name" value="Phosphoglycerate_kinase_N"/>
</dbReference>
<dbReference type="GO" id="GO:0005524">
    <property type="term" value="F:ATP binding"/>
    <property type="evidence" value="ECO:0007669"/>
    <property type="project" value="UniProtKB-KW"/>
</dbReference>
<dbReference type="CDD" id="cd00318">
    <property type="entry name" value="Phosphoglycerate_kinase"/>
    <property type="match status" value="1"/>
</dbReference>
<dbReference type="STRING" id="130081.M2X7X4"/>
<evidence type="ECO:0000256" key="1">
    <source>
        <dbReference type="ARBA" id="ARBA00000642"/>
    </source>
</evidence>
<keyword evidence="8 11" id="KW-0418">Kinase</keyword>
<dbReference type="AlphaFoldDB" id="M2X7X4"/>
<dbReference type="Gene3D" id="3.40.50.1260">
    <property type="entry name" value="Phosphoglycerate kinase, N-terminal domain"/>
    <property type="match status" value="2"/>
</dbReference>
<dbReference type="EMBL" id="KB454484">
    <property type="protein sequence ID" value="EME32655.1"/>
    <property type="molecule type" value="Genomic_DNA"/>
</dbReference>
<dbReference type="Pfam" id="PF00162">
    <property type="entry name" value="PGK"/>
    <property type="match status" value="1"/>
</dbReference>
<dbReference type="InterPro" id="IPR015911">
    <property type="entry name" value="Phosphoglycerate_kinase_CS"/>
</dbReference>
<dbReference type="OrthoDB" id="275353at2759"/>
<dbReference type="Proteomes" id="UP000030680">
    <property type="component" value="Unassembled WGS sequence"/>
</dbReference>
<name>M2X7X4_GALSU</name>
<dbReference type="PRINTS" id="PR00477">
    <property type="entry name" value="PHGLYCKINASE"/>
</dbReference>
<dbReference type="FunFam" id="3.40.50.1260:FF:000006">
    <property type="entry name" value="Phosphoglycerate kinase"/>
    <property type="match status" value="1"/>
</dbReference>
<comment type="cofactor">
    <cofactor evidence="2">
        <name>Mg(2+)</name>
        <dbReference type="ChEBI" id="CHEBI:18420"/>
    </cofactor>
</comment>
<dbReference type="GO" id="GO:0004618">
    <property type="term" value="F:phosphoglycerate kinase activity"/>
    <property type="evidence" value="ECO:0007669"/>
    <property type="project" value="UniProtKB-EC"/>
</dbReference>
<dbReference type="OMA" id="MGDGYKV"/>
<dbReference type="RefSeq" id="XP_005709175.1">
    <property type="nucleotide sequence ID" value="XM_005709118.1"/>
</dbReference>
<dbReference type="KEGG" id="gsl:Gasu_00270"/>
<dbReference type="GO" id="GO:0043531">
    <property type="term" value="F:ADP binding"/>
    <property type="evidence" value="ECO:0007669"/>
    <property type="project" value="TreeGrafter"/>
</dbReference>
<keyword evidence="14" id="KW-1185">Reference proteome</keyword>
<dbReference type="Gramene" id="EME32655">
    <property type="protein sequence ID" value="EME32655"/>
    <property type="gene ID" value="Gasu_00270"/>
</dbReference>
<dbReference type="GO" id="GO:0006096">
    <property type="term" value="P:glycolytic process"/>
    <property type="evidence" value="ECO:0007669"/>
    <property type="project" value="UniProtKB-UniPathway"/>
</dbReference>
<evidence type="ECO:0000256" key="3">
    <source>
        <dbReference type="ARBA" id="ARBA00008982"/>
    </source>
</evidence>
<dbReference type="PROSITE" id="PS00111">
    <property type="entry name" value="PGLYCERATE_KINASE"/>
    <property type="match status" value="1"/>
</dbReference>
<protein>
    <recommendedName>
        <fullName evidence="5 11">Phosphoglycerate kinase</fullName>
        <ecNumber evidence="5 11">2.7.2.3</ecNumber>
    </recommendedName>
</protein>
<evidence type="ECO:0000256" key="4">
    <source>
        <dbReference type="ARBA" id="ARBA00011245"/>
    </source>
</evidence>
<dbReference type="HAMAP" id="MF_00145">
    <property type="entry name" value="Phosphoglyc_kinase"/>
    <property type="match status" value="1"/>
</dbReference>
<evidence type="ECO:0000256" key="8">
    <source>
        <dbReference type="ARBA" id="ARBA00022777"/>
    </source>
</evidence>
<comment type="catalytic activity">
    <reaction evidence="1 11">
        <text>(2R)-3-phosphoglycerate + ATP = (2R)-3-phospho-glyceroyl phosphate + ADP</text>
        <dbReference type="Rhea" id="RHEA:14801"/>
        <dbReference type="ChEBI" id="CHEBI:30616"/>
        <dbReference type="ChEBI" id="CHEBI:57604"/>
        <dbReference type="ChEBI" id="CHEBI:58272"/>
        <dbReference type="ChEBI" id="CHEBI:456216"/>
        <dbReference type="EC" id="2.7.2.3"/>
    </reaction>
</comment>
<comment type="subunit">
    <text evidence="4 12">Monomer.</text>
</comment>
<sequence length="486" mass="53343">MPRRSTKQLHFGELGTFPFMHLLFVTCSFRFHICSYNRWKHVSYFNGKTLVYNPTTTNKTWSSFFPPKANKFQSNILNLHMTTATSSKKKSLKDLSAADLKGKRVLVRCDLNVPLDGKSITDDTRIKASLPTIQYLINHGAKVILSSHLGRPKGGFEDRYSLAPVAERLGQLLGKSVRMAPDCIGDQVNNMVLAMNDGDIILLENVRFYTEETDNDPDFSRKLSMNMDLYVNDAFGSAHRAHASTEGVTQFIRPAVAGFLLEKELEYLQNAIQNPERPFAAIIGGSKVSSKIGVLKSLIEKCDVIIIGGGMVFTFLKARGLSVGSSLVEEDKLYLAKEIEQMAAQKKVELIFPLDLLVADKFDNHANVKTVSFSQIEEGWMGLDIGPATIEMIESALAKCKTILWNGPMGVFEMENFARGTFQVARILAKLTEQGAITIIGGGDSVAAVEKANLADKMSHISTGGGASLELIEGRVLPGVAALDDA</sequence>
<dbReference type="GO" id="GO:0005829">
    <property type="term" value="C:cytosol"/>
    <property type="evidence" value="ECO:0007669"/>
    <property type="project" value="TreeGrafter"/>
</dbReference>
<proteinExistence type="inferred from homology"/>
<evidence type="ECO:0000256" key="12">
    <source>
        <dbReference type="RuleBase" id="RU000696"/>
    </source>
</evidence>
<keyword evidence="10" id="KW-0460">Magnesium</keyword>
<dbReference type="SUPFAM" id="SSF53748">
    <property type="entry name" value="Phosphoglycerate kinase"/>
    <property type="match status" value="1"/>
</dbReference>
<dbReference type="GO" id="GO:0006094">
    <property type="term" value="P:gluconeogenesis"/>
    <property type="evidence" value="ECO:0007669"/>
    <property type="project" value="TreeGrafter"/>
</dbReference>
<dbReference type="PANTHER" id="PTHR11406">
    <property type="entry name" value="PHOSPHOGLYCERATE KINASE"/>
    <property type="match status" value="1"/>
</dbReference>
<comment type="pathway">
    <text evidence="11">Carbohydrate degradation; glycolysis; pyruvate from D-glyceraldehyde 3-phosphate: step 2/5.</text>
</comment>
<keyword evidence="9" id="KW-0067">ATP-binding</keyword>
<evidence type="ECO:0000256" key="11">
    <source>
        <dbReference type="RuleBase" id="RU000532"/>
    </source>
</evidence>
<evidence type="ECO:0000256" key="6">
    <source>
        <dbReference type="ARBA" id="ARBA00022679"/>
    </source>
</evidence>
<organism evidence="13 14">
    <name type="scientific">Galdieria sulphuraria</name>
    <name type="common">Red alga</name>
    <dbReference type="NCBI Taxonomy" id="130081"/>
    <lineage>
        <taxon>Eukaryota</taxon>
        <taxon>Rhodophyta</taxon>
        <taxon>Bangiophyceae</taxon>
        <taxon>Galdieriales</taxon>
        <taxon>Galdieriaceae</taxon>
        <taxon>Galdieria</taxon>
    </lineage>
</organism>
<keyword evidence="7" id="KW-0547">Nucleotide-binding</keyword>
<reference evidence="14" key="1">
    <citation type="journal article" date="2013" name="Science">
        <title>Gene transfer from bacteria and archaea facilitated evolution of an extremophilic eukaryote.</title>
        <authorList>
            <person name="Schonknecht G."/>
            <person name="Chen W.H."/>
            <person name="Ternes C.M."/>
            <person name="Barbier G.G."/>
            <person name="Shrestha R.P."/>
            <person name="Stanke M."/>
            <person name="Brautigam A."/>
            <person name="Baker B.J."/>
            <person name="Banfield J.F."/>
            <person name="Garavito R.M."/>
            <person name="Carr K."/>
            <person name="Wilkerson C."/>
            <person name="Rensing S.A."/>
            <person name="Gagneul D."/>
            <person name="Dickenson N.E."/>
            <person name="Oesterhelt C."/>
            <person name="Lercher M.J."/>
            <person name="Weber A.P."/>
        </authorList>
    </citation>
    <scope>NUCLEOTIDE SEQUENCE [LARGE SCALE GENOMIC DNA]</scope>
    <source>
        <strain evidence="14">074W</strain>
    </source>
</reference>
<evidence type="ECO:0000313" key="14">
    <source>
        <dbReference type="Proteomes" id="UP000030680"/>
    </source>
</evidence>
<evidence type="ECO:0000256" key="7">
    <source>
        <dbReference type="ARBA" id="ARBA00022741"/>
    </source>
</evidence>
<dbReference type="GeneID" id="17091217"/>
<dbReference type="eggNOG" id="KOG1367">
    <property type="taxonomic scope" value="Eukaryota"/>
</dbReference>
<evidence type="ECO:0000256" key="5">
    <source>
        <dbReference type="ARBA" id="ARBA00013061"/>
    </source>
</evidence>
<accession>M2X7X4</accession>
<evidence type="ECO:0000256" key="9">
    <source>
        <dbReference type="ARBA" id="ARBA00022840"/>
    </source>
</evidence>
<dbReference type="UniPathway" id="UPA00109">
    <property type="reaction ID" value="UER00185"/>
</dbReference>
<dbReference type="InterPro" id="IPR036043">
    <property type="entry name" value="Phosphoglycerate_kinase_sf"/>
</dbReference>
<evidence type="ECO:0000256" key="2">
    <source>
        <dbReference type="ARBA" id="ARBA00001946"/>
    </source>
</evidence>
<dbReference type="EC" id="2.7.2.3" evidence="5 11"/>
<evidence type="ECO:0000313" key="13">
    <source>
        <dbReference type="EMBL" id="EME32655.1"/>
    </source>
</evidence>
<comment type="similarity">
    <text evidence="3 11">Belongs to the phosphoglycerate kinase family.</text>
</comment>